<dbReference type="Gene3D" id="3.40.50.10140">
    <property type="entry name" value="Toll/interleukin-1 receptor homology (TIR) domain"/>
    <property type="match status" value="1"/>
</dbReference>
<dbReference type="SUPFAM" id="SSF52200">
    <property type="entry name" value="Toll/Interleukin receptor TIR domain"/>
    <property type="match status" value="1"/>
</dbReference>
<proteinExistence type="predicted"/>
<dbReference type="PROSITE" id="PS51419">
    <property type="entry name" value="RAB"/>
    <property type="match status" value="1"/>
</dbReference>
<dbReference type="PROSITE" id="PS50104">
    <property type="entry name" value="TIR"/>
    <property type="match status" value="1"/>
</dbReference>
<dbReference type="PROSITE" id="PS00675">
    <property type="entry name" value="SIGMA54_INTERACT_1"/>
    <property type="match status" value="1"/>
</dbReference>
<keyword evidence="3" id="KW-1185">Reference proteome</keyword>
<dbReference type="Pfam" id="PF13676">
    <property type="entry name" value="TIR_2"/>
    <property type="match status" value="1"/>
</dbReference>
<feature type="domain" description="TIR" evidence="1">
    <location>
        <begin position="871"/>
        <end position="1002"/>
    </location>
</feature>
<evidence type="ECO:0000313" key="2">
    <source>
        <dbReference type="EMBL" id="GIE00443.1"/>
    </source>
</evidence>
<dbReference type="EMBL" id="BOML01000014">
    <property type="protein sequence ID" value="GIE00443.1"/>
    <property type="molecule type" value="Genomic_DNA"/>
</dbReference>
<protein>
    <recommendedName>
        <fullName evidence="1">TIR domain-containing protein</fullName>
    </recommendedName>
</protein>
<dbReference type="Proteomes" id="UP000637628">
    <property type="component" value="Unassembled WGS sequence"/>
</dbReference>
<dbReference type="SUPFAM" id="SSF82171">
    <property type="entry name" value="DPP6 N-terminal domain-like"/>
    <property type="match status" value="1"/>
</dbReference>
<dbReference type="Gene3D" id="2.130.10.10">
    <property type="entry name" value="YVTN repeat-like/Quinoprotein amine dehydrogenase"/>
    <property type="match status" value="2"/>
</dbReference>
<reference evidence="2 3" key="1">
    <citation type="submission" date="2021-01" db="EMBL/GenBank/DDBJ databases">
        <title>Whole genome shotgun sequence of Actinoplanes durhamensis NBRC 14914.</title>
        <authorList>
            <person name="Komaki H."/>
            <person name="Tamura T."/>
        </authorList>
    </citation>
    <scope>NUCLEOTIDE SEQUENCE [LARGE SCALE GENOMIC DNA]</scope>
    <source>
        <strain evidence="2 3">NBRC 14914</strain>
    </source>
</reference>
<sequence>MTVYGMGRAPEYEIDPSVAWQGRLPAPGGAESGMECAWSCDGRRILLRGDGPLLTGGGCEVWAADGRDWKQEWPWRSSFSRRILSVAWSPTDPDVFAVLLPDVVQMYRLSAGGDPSARDAAKPVWEWNVWGFTRTEGQQPQALTFTPDGRRIAVLDGTSTFRMLSVDDGREGTSLWVRHPATSVRWAPVGDRFVIQGDDGTYLGGGDSSKRSKLISTAGSATPLAWSPDGKMLCRADPRTLLLRIWDVDGRLLVELEGMLASGSVSFSADGRFLYALGAYSVCCWRTDTWQRIIGDLITTPSRLDGDRLAVSPGGSHLALWDQDRRGFDLYAVDADRLLRGSQPAARTYRNAKVVLVGETGVGKSGLGLVLSNQAYRPTDSTHARQVFTFEETEVELPDGGAERRETLLWDMAGQSGYRLIHQLHLAEAAAALVVFDARSETDPFAGVRYWARALRQQSAAPAMLVAARTDRGGIAAGDKRITAICEELGLSRYFETSAREGWQIPELAEAMRAAIDWDSLPLSVSTELFETIKQFLLEERDGQRILATAGDLYRDFRRHHASLTDGPELRLSFDACVRLLELRDLVRRLSFGGFVLLRPEMLDFYASALIDEARAQPDGLGYLAERRALAGDFPMPQEDRLPSDEERLLLIAVVEEMLRHDLALRESTEAGVDLVFPSQLTADRPTEGDPDAADVVFQFDGAVPAIYATLAVRLSRVTAYSSKEKWRNGSTYWAKAGGVCGVRVVQAEEGRGELTVFYDGDASEETRFLFEDYVHTHLMARALDGSVRRERLFTCPRCSYRVDPAVVRRRLERGAIDVLCTDCEQVRIVLLDRKDRLAHAAAVRDMNASADAGRDAAANTATIRGKLVTQDYDVFLSYNSADREVVGAVAERLRAAGVLAWIDQAGFAAGDRWRDLLEEQIARVRAGAVFLGPHGLGRWQKLEEQALIDESTRRGLRIIPVLLPGLPLGSEPRGFLGQWQAADFRVAEPDPFTRLLEGIKE</sequence>
<dbReference type="InterPro" id="IPR035897">
    <property type="entry name" value="Toll_tir_struct_dom_sf"/>
</dbReference>
<name>A0ABQ3YS73_9ACTN</name>
<evidence type="ECO:0000313" key="3">
    <source>
        <dbReference type="Proteomes" id="UP000637628"/>
    </source>
</evidence>
<accession>A0ABQ3YS73</accession>
<dbReference type="InterPro" id="IPR050209">
    <property type="entry name" value="Rab_GTPases_membrane_traffic"/>
</dbReference>
<dbReference type="PANTHER" id="PTHR47979">
    <property type="entry name" value="DRAB11-RELATED"/>
    <property type="match status" value="1"/>
</dbReference>
<evidence type="ECO:0000259" key="1">
    <source>
        <dbReference type="PROSITE" id="PS50104"/>
    </source>
</evidence>
<dbReference type="InterPro" id="IPR001806">
    <property type="entry name" value="Small_GTPase"/>
</dbReference>
<organism evidence="2 3">
    <name type="scientific">Paractinoplanes durhamensis</name>
    <dbReference type="NCBI Taxonomy" id="113563"/>
    <lineage>
        <taxon>Bacteria</taxon>
        <taxon>Bacillati</taxon>
        <taxon>Actinomycetota</taxon>
        <taxon>Actinomycetes</taxon>
        <taxon>Micromonosporales</taxon>
        <taxon>Micromonosporaceae</taxon>
        <taxon>Paractinoplanes</taxon>
    </lineage>
</organism>
<dbReference type="InterPro" id="IPR015943">
    <property type="entry name" value="WD40/YVTN_repeat-like_dom_sf"/>
</dbReference>
<comment type="caution">
    <text evidence="2">The sequence shown here is derived from an EMBL/GenBank/DDBJ whole genome shotgun (WGS) entry which is preliminary data.</text>
</comment>
<dbReference type="SUPFAM" id="SSF52540">
    <property type="entry name" value="P-loop containing nucleoside triphosphate hydrolases"/>
    <property type="match status" value="1"/>
</dbReference>
<dbReference type="InterPro" id="IPR025662">
    <property type="entry name" value="Sigma_54_int_dom_ATP-bd_1"/>
</dbReference>
<dbReference type="Pfam" id="PF00071">
    <property type="entry name" value="Ras"/>
    <property type="match status" value="1"/>
</dbReference>
<dbReference type="PRINTS" id="PR00449">
    <property type="entry name" value="RASTRNSFRMNG"/>
</dbReference>
<dbReference type="InterPro" id="IPR027417">
    <property type="entry name" value="P-loop_NTPase"/>
</dbReference>
<dbReference type="InterPro" id="IPR000157">
    <property type="entry name" value="TIR_dom"/>
</dbReference>
<dbReference type="Gene3D" id="3.40.50.300">
    <property type="entry name" value="P-loop containing nucleotide triphosphate hydrolases"/>
    <property type="match status" value="1"/>
</dbReference>
<dbReference type="SMART" id="SM00175">
    <property type="entry name" value="RAB"/>
    <property type="match status" value="1"/>
</dbReference>
<gene>
    <name evidence="2" type="ORF">Adu01nite_17930</name>
</gene>